<dbReference type="InterPro" id="IPR013747">
    <property type="entry name" value="ACP_syn_III_C"/>
</dbReference>
<dbReference type="InterPro" id="IPR013751">
    <property type="entry name" value="ACP_syn_III_N"/>
</dbReference>
<dbReference type="AlphaFoldDB" id="A0A2V4DNB3"/>
<evidence type="ECO:0000259" key="3">
    <source>
        <dbReference type="Pfam" id="PF08541"/>
    </source>
</evidence>
<organism evidence="5 6">
    <name type="scientific">Gilliamella apis</name>
    <dbReference type="NCBI Taxonomy" id="1970738"/>
    <lineage>
        <taxon>Bacteria</taxon>
        <taxon>Pseudomonadati</taxon>
        <taxon>Pseudomonadota</taxon>
        <taxon>Gammaproteobacteria</taxon>
        <taxon>Orbales</taxon>
        <taxon>Orbaceae</taxon>
        <taxon>Gilliamella</taxon>
    </lineage>
</organism>
<name>A0A2V4DNB3_9GAMM</name>
<accession>A0A2V4DNB3</accession>
<keyword evidence="6" id="KW-1185">Reference proteome</keyword>
<dbReference type="InterPro" id="IPR016039">
    <property type="entry name" value="Thiolase-like"/>
</dbReference>
<dbReference type="EMBL" id="QGLO01000004">
    <property type="protein sequence ID" value="PXY91525.1"/>
    <property type="molecule type" value="Genomic_DNA"/>
</dbReference>
<dbReference type="Pfam" id="PF08541">
    <property type="entry name" value="ACP_syn_III_C"/>
    <property type="match status" value="1"/>
</dbReference>
<evidence type="ECO:0000259" key="4">
    <source>
        <dbReference type="Pfam" id="PF08545"/>
    </source>
</evidence>
<evidence type="ECO:0000313" key="6">
    <source>
        <dbReference type="Proteomes" id="UP000247673"/>
    </source>
</evidence>
<gene>
    <name evidence="5" type="ORF">DKK78_04160</name>
</gene>
<keyword evidence="2" id="KW-0012">Acyltransferase</keyword>
<dbReference type="SUPFAM" id="SSF53901">
    <property type="entry name" value="Thiolase-like"/>
    <property type="match status" value="1"/>
</dbReference>
<evidence type="ECO:0000256" key="1">
    <source>
        <dbReference type="ARBA" id="ARBA00022679"/>
    </source>
</evidence>
<dbReference type="OrthoDB" id="9815506at2"/>
<keyword evidence="1" id="KW-0808">Transferase</keyword>
<proteinExistence type="predicted"/>
<reference evidence="5 6" key="1">
    <citation type="submission" date="2018-05" db="EMBL/GenBank/DDBJ databases">
        <title>Reference genomes for bee gut microbiota database.</title>
        <authorList>
            <person name="Ellegaard K.M."/>
        </authorList>
    </citation>
    <scope>NUCLEOTIDE SEQUENCE [LARGE SCALE GENOMIC DNA]</scope>
    <source>
        <strain evidence="5 6">ESL0172</strain>
    </source>
</reference>
<dbReference type="PANTHER" id="PTHR34069:SF2">
    <property type="entry name" value="BETA-KETOACYL-[ACYL-CARRIER-PROTEIN] SYNTHASE III"/>
    <property type="match status" value="1"/>
</dbReference>
<dbReference type="GO" id="GO:0044550">
    <property type="term" value="P:secondary metabolite biosynthetic process"/>
    <property type="evidence" value="ECO:0007669"/>
    <property type="project" value="TreeGrafter"/>
</dbReference>
<evidence type="ECO:0000313" key="5">
    <source>
        <dbReference type="EMBL" id="PXY91525.1"/>
    </source>
</evidence>
<dbReference type="Gene3D" id="3.40.47.10">
    <property type="match status" value="1"/>
</dbReference>
<dbReference type="Pfam" id="PF08545">
    <property type="entry name" value="ACP_syn_III"/>
    <property type="match status" value="1"/>
</dbReference>
<dbReference type="GO" id="GO:0004315">
    <property type="term" value="F:3-oxoacyl-[acyl-carrier-protein] synthase activity"/>
    <property type="evidence" value="ECO:0007669"/>
    <property type="project" value="InterPro"/>
</dbReference>
<dbReference type="PANTHER" id="PTHR34069">
    <property type="entry name" value="3-OXOACYL-[ACYL-CARRIER-PROTEIN] SYNTHASE 3"/>
    <property type="match status" value="1"/>
</dbReference>
<sequence length="376" mass="41136">MSNVCLKHSCIKGITTVVPENIINIEDEINYFDNNPKKLQRAKKMIGFGTRHVVRDGTTVIDLCEVAANNLIRDMNIARDDIDALILVCQSPDYLLPASSCILHGRLGLNSNCATFDVGLGCSGYVYGLWMAHSLIASGSAEKVLLLAGDAPSVHSNIANRKCNPLFGDAASATYITYTPEDNPAYFSIGTDGKGWDRIIVPAGGRKLPIKEDIVNITAKDSAGNIWFVGDEILHGMDVFNFTMDVAPKNINQVLEFSDTNSSEIDYFVIHQANKQIVENVARIAKIPLDKTSSETFSKYGNNSTNSVATVICDQLYNKNVDKILISAFGVGLSWGASIVNIKNIHNGGISLMKNPTESHTRVEQILYWAKQFQEG</sequence>
<comment type="caution">
    <text evidence="5">The sequence shown here is derived from an EMBL/GenBank/DDBJ whole genome shotgun (WGS) entry which is preliminary data.</text>
</comment>
<dbReference type="CDD" id="cd00830">
    <property type="entry name" value="KAS_III"/>
    <property type="match status" value="1"/>
</dbReference>
<dbReference type="GO" id="GO:0006633">
    <property type="term" value="P:fatty acid biosynthetic process"/>
    <property type="evidence" value="ECO:0007669"/>
    <property type="project" value="InterPro"/>
</dbReference>
<protein>
    <submittedName>
        <fullName evidence="5">3-oxoacyl-ACP synthase</fullName>
    </submittedName>
</protein>
<feature type="domain" description="Beta-ketoacyl-[acyl-carrier-protein] synthase III N-terminal" evidence="4">
    <location>
        <begin position="116"/>
        <end position="193"/>
    </location>
</feature>
<dbReference type="Proteomes" id="UP000247673">
    <property type="component" value="Unassembled WGS sequence"/>
</dbReference>
<evidence type="ECO:0000256" key="2">
    <source>
        <dbReference type="ARBA" id="ARBA00023315"/>
    </source>
</evidence>
<feature type="domain" description="Beta-ketoacyl-[acyl-carrier-protein] synthase III C-terminal" evidence="3">
    <location>
        <begin position="255"/>
        <end position="341"/>
    </location>
</feature>
<dbReference type="RefSeq" id="WP_110447484.1">
    <property type="nucleotide sequence ID" value="NZ_CP132381.1"/>
</dbReference>